<evidence type="ECO:0000313" key="3">
    <source>
        <dbReference type="Proteomes" id="UP000653454"/>
    </source>
</evidence>
<proteinExistence type="predicted"/>
<comment type="caution">
    <text evidence="2">The sequence shown here is derived from an EMBL/GenBank/DDBJ whole genome shotgun (WGS) entry which is preliminary data.</text>
</comment>
<dbReference type="EMBL" id="CAJHNJ030000019">
    <property type="protein sequence ID" value="CAG9116931.1"/>
    <property type="molecule type" value="Genomic_DNA"/>
</dbReference>
<evidence type="ECO:0000256" key="1">
    <source>
        <dbReference type="SAM" id="MobiDB-lite"/>
    </source>
</evidence>
<gene>
    <name evidence="2" type="ORF">PLXY2_LOCUS6216</name>
</gene>
<reference evidence="2" key="1">
    <citation type="submission" date="2020-11" db="EMBL/GenBank/DDBJ databases">
        <authorList>
            <person name="Whiteford S."/>
        </authorList>
    </citation>
    <scope>NUCLEOTIDE SEQUENCE</scope>
</reference>
<evidence type="ECO:0000313" key="2">
    <source>
        <dbReference type="EMBL" id="CAG9116931.1"/>
    </source>
</evidence>
<dbReference type="InterPro" id="IPR013783">
    <property type="entry name" value="Ig-like_fold"/>
</dbReference>
<sequence>MKGAYIHFPYQYAEAPKPIRHQTTAPLSRVGPTASLREPEPDFTAPIDNVTAPLGREAVLTCSVGDLHDYKVLVSRGSDEKQEHGDWISMMAIAKNIEFGLIHLVSGGWFQVRSGEGLMRSRNLATGSQ</sequence>
<name>A0A8S4EM33_PLUXY</name>
<keyword evidence="3" id="KW-1185">Reference proteome</keyword>
<organism evidence="2 3">
    <name type="scientific">Plutella xylostella</name>
    <name type="common">Diamondback moth</name>
    <name type="synonym">Plutella maculipennis</name>
    <dbReference type="NCBI Taxonomy" id="51655"/>
    <lineage>
        <taxon>Eukaryota</taxon>
        <taxon>Metazoa</taxon>
        <taxon>Ecdysozoa</taxon>
        <taxon>Arthropoda</taxon>
        <taxon>Hexapoda</taxon>
        <taxon>Insecta</taxon>
        <taxon>Pterygota</taxon>
        <taxon>Neoptera</taxon>
        <taxon>Endopterygota</taxon>
        <taxon>Lepidoptera</taxon>
        <taxon>Glossata</taxon>
        <taxon>Ditrysia</taxon>
        <taxon>Yponomeutoidea</taxon>
        <taxon>Plutellidae</taxon>
        <taxon>Plutella</taxon>
    </lineage>
</organism>
<accession>A0A8S4EM33</accession>
<protein>
    <submittedName>
        <fullName evidence="2">(diamondback moth) hypothetical protein</fullName>
    </submittedName>
</protein>
<feature type="region of interest" description="Disordered" evidence="1">
    <location>
        <begin position="28"/>
        <end position="49"/>
    </location>
</feature>
<dbReference type="Proteomes" id="UP000653454">
    <property type="component" value="Unassembled WGS sequence"/>
</dbReference>
<dbReference type="Gene3D" id="2.60.40.10">
    <property type="entry name" value="Immunoglobulins"/>
    <property type="match status" value="1"/>
</dbReference>
<dbReference type="AlphaFoldDB" id="A0A8S4EM33"/>